<protein>
    <submittedName>
        <fullName evidence="3">ABC transporter substrate-binding protein</fullName>
    </submittedName>
</protein>
<accession>A0ABZ3CV02</accession>
<feature type="domain" description="Fe/B12 periplasmic-binding" evidence="2">
    <location>
        <begin position="26"/>
        <end position="279"/>
    </location>
</feature>
<dbReference type="Gene3D" id="3.40.50.1980">
    <property type="entry name" value="Nitrogenase molybdenum iron protein domain"/>
    <property type="match status" value="2"/>
</dbReference>
<keyword evidence="1" id="KW-0732">Signal</keyword>
<dbReference type="EMBL" id="CP151919">
    <property type="protein sequence ID" value="XAD54886.1"/>
    <property type="molecule type" value="Genomic_DNA"/>
</dbReference>
<dbReference type="SUPFAM" id="SSF53807">
    <property type="entry name" value="Helical backbone' metal receptor"/>
    <property type="match status" value="1"/>
</dbReference>
<gene>
    <name evidence="3" type="ORF">AAGT95_02615</name>
</gene>
<dbReference type="PANTHER" id="PTHR30535">
    <property type="entry name" value="VITAMIN B12-BINDING PROTEIN"/>
    <property type="match status" value="1"/>
</dbReference>
<evidence type="ECO:0000256" key="1">
    <source>
        <dbReference type="SAM" id="SignalP"/>
    </source>
</evidence>
<feature type="chain" id="PRO_5046489198" evidence="1">
    <location>
        <begin position="23"/>
        <end position="279"/>
    </location>
</feature>
<dbReference type="InterPro" id="IPR050902">
    <property type="entry name" value="ABC_Transporter_SBP"/>
</dbReference>
<reference evidence="3 4" key="1">
    <citation type="submission" date="2024-04" db="EMBL/GenBank/DDBJ databases">
        <title>Salinicola lusitanus LLJ914,a marine bacterium isolated from the Okinawa Trough.</title>
        <authorList>
            <person name="Li J."/>
        </authorList>
    </citation>
    <scope>NUCLEOTIDE SEQUENCE [LARGE SCALE GENOMIC DNA]</scope>
    <source>
        <strain evidence="3 4">LLJ914</strain>
    </source>
</reference>
<dbReference type="PANTHER" id="PTHR30535:SF4">
    <property type="entry name" value="HEMIN-BINDING PERIPLASMIC PROTEIN HMUT"/>
    <property type="match status" value="1"/>
</dbReference>
<proteinExistence type="predicted"/>
<evidence type="ECO:0000259" key="2">
    <source>
        <dbReference type="PROSITE" id="PS50983"/>
    </source>
</evidence>
<organism evidence="3 4">
    <name type="scientific">Salinicola lusitanus</name>
    <dbReference type="NCBI Taxonomy" id="1949085"/>
    <lineage>
        <taxon>Bacteria</taxon>
        <taxon>Pseudomonadati</taxon>
        <taxon>Pseudomonadota</taxon>
        <taxon>Gammaproteobacteria</taxon>
        <taxon>Oceanospirillales</taxon>
        <taxon>Halomonadaceae</taxon>
        <taxon>Salinicola</taxon>
    </lineage>
</organism>
<feature type="signal peptide" evidence="1">
    <location>
        <begin position="1"/>
        <end position="22"/>
    </location>
</feature>
<evidence type="ECO:0000313" key="4">
    <source>
        <dbReference type="Proteomes" id="UP001453229"/>
    </source>
</evidence>
<evidence type="ECO:0000313" key="3">
    <source>
        <dbReference type="EMBL" id="XAD54886.1"/>
    </source>
</evidence>
<dbReference type="Pfam" id="PF01497">
    <property type="entry name" value="Peripla_BP_2"/>
    <property type="match status" value="1"/>
</dbReference>
<dbReference type="InterPro" id="IPR002491">
    <property type="entry name" value="ABC_transptr_periplasmic_BD"/>
</dbReference>
<sequence>MKTILRYALTLLLLAGMAPVMAAEPRTVVIGGDIGEILAELDATDSLVGRDDTVRHPASLTTLPSVGYLRQLSAESVLSLHPQRLIVSADAAPSETLDQLEASGVELIEIPADKRLESIPDKVRTVAEAVGVPERGEALAQKLAGQIAALDALPPLTDLRGLFLLSHSGMTPMVAGSGTGGDGMMQAVGLTNAFAGFEGYRPVGAEGLVANHPDVVIGTTLGISAVGGESGVWALPGMMATPAGAKHRLLVFDDLALLDFGPRTPQTLMDLRRALEALP</sequence>
<keyword evidence="4" id="KW-1185">Reference proteome</keyword>
<dbReference type="Proteomes" id="UP001453229">
    <property type="component" value="Chromosome"/>
</dbReference>
<name>A0ABZ3CV02_9GAMM</name>
<dbReference type="PROSITE" id="PS50983">
    <property type="entry name" value="FE_B12_PBP"/>
    <property type="match status" value="1"/>
</dbReference>
<dbReference type="RefSeq" id="WP_342595425.1">
    <property type="nucleotide sequence ID" value="NZ_CP151919.1"/>
</dbReference>